<dbReference type="Proteomes" id="UP000070612">
    <property type="component" value="Unassembled WGS sequence"/>
</dbReference>
<dbReference type="RefSeq" id="WP_067852361.1">
    <property type="nucleotide sequence ID" value="NZ_LGTW01000015.1"/>
</dbReference>
<reference evidence="2 3" key="1">
    <citation type="submission" date="2015-07" db="EMBL/GenBank/DDBJ databases">
        <title>A draft genome sequence of Mycobacterium wolinskyi.</title>
        <authorList>
            <person name="de Man T.J."/>
            <person name="Perry K.A."/>
            <person name="Coulliette A.D."/>
            <person name="Jensen B."/>
            <person name="Toney N.C."/>
            <person name="Limbago B.M."/>
            <person name="Noble-Wang J."/>
        </authorList>
    </citation>
    <scope>NUCLEOTIDE SEQUENCE [LARGE SCALE GENOMIC DNA]</scope>
    <source>
        <strain evidence="2 3">CDC_01</strain>
    </source>
</reference>
<dbReference type="AlphaFoldDB" id="A0A132PIG4"/>
<dbReference type="Gene3D" id="2.170.150.40">
    <property type="entry name" value="Domain of unknown function (DUF427)"/>
    <property type="match status" value="1"/>
</dbReference>
<protein>
    <recommendedName>
        <fullName evidence="1">DUF427 domain-containing protein</fullName>
    </recommendedName>
</protein>
<dbReference type="PANTHER" id="PTHR34310">
    <property type="entry name" value="DUF427 DOMAIN PROTEIN (AFU_ORTHOLOGUE AFUA_3G02220)"/>
    <property type="match status" value="1"/>
</dbReference>
<name>A0A132PIG4_9MYCO</name>
<comment type="caution">
    <text evidence="2">The sequence shown here is derived from an EMBL/GenBank/DDBJ whole genome shotgun (WGS) entry which is preliminary data.</text>
</comment>
<evidence type="ECO:0000313" key="2">
    <source>
        <dbReference type="EMBL" id="KWX22093.1"/>
    </source>
</evidence>
<gene>
    <name evidence="2" type="ORF">AFM11_21530</name>
</gene>
<evidence type="ECO:0000313" key="3">
    <source>
        <dbReference type="Proteomes" id="UP000070612"/>
    </source>
</evidence>
<sequence length="235" mass="25505">MSLVAGRGPFSTQPAGWSVPPVSGPVVYIEPHPRRVQAVAGDVVKLDTEHALLVHRAGHPLSYAFPRGEVGELPNEPVAEAPGYVSVPWDAVEVWVEEGRKLVHYPPNPYHRIDCRPTRRGLRVSAAGAVLVDTDDTIILFETALEPRLYVNPALVRTDLLHRTDTTTYCNYKGTATYWSAVVGDTVISDVAWSYADPPSEALPIRGYLSFDAARVDVLAELPAPGATPACGCDR</sequence>
<accession>A0A132PIG4</accession>
<feature type="domain" description="DUF427" evidence="1">
    <location>
        <begin position="123"/>
        <end position="213"/>
    </location>
</feature>
<dbReference type="InterPro" id="IPR038694">
    <property type="entry name" value="DUF427_sf"/>
</dbReference>
<dbReference type="EMBL" id="LGTW01000015">
    <property type="protein sequence ID" value="KWX22093.1"/>
    <property type="molecule type" value="Genomic_DNA"/>
</dbReference>
<dbReference type="Pfam" id="PF04248">
    <property type="entry name" value="NTP_transf_9"/>
    <property type="match status" value="1"/>
</dbReference>
<dbReference type="STRING" id="59750.AWC31_04345"/>
<organism evidence="2 3">
    <name type="scientific">Mycolicibacterium wolinskyi</name>
    <dbReference type="NCBI Taxonomy" id="59750"/>
    <lineage>
        <taxon>Bacteria</taxon>
        <taxon>Bacillati</taxon>
        <taxon>Actinomycetota</taxon>
        <taxon>Actinomycetes</taxon>
        <taxon>Mycobacteriales</taxon>
        <taxon>Mycobacteriaceae</taxon>
        <taxon>Mycolicibacterium</taxon>
    </lineage>
</organism>
<dbReference type="PATRIC" id="fig|59750.3.peg.1654"/>
<dbReference type="InterPro" id="IPR007361">
    <property type="entry name" value="DUF427"/>
</dbReference>
<dbReference type="PANTHER" id="PTHR34310:SF8">
    <property type="entry name" value="CONSERVED PROTEIN"/>
    <property type="match status" value="1"/>
</dbReference>
<proteinExistence type="predicted"/>
<keyword evidence="3" id="KW-1185">Reference proteome</keyword>
<evidence type="ECO:0000259" key="1">
    <source>
        <dbReference type="Pfam" id="PF04248"/>
    </source>
</evidence>